<evidence type="ECO:0000313" key="3">
    <source>
        <dbReference type="EMBL" id="GMG34666.1"/>
    </source>
</evidence>
<name>A0AAN4YWB7_ASPOZ</name>
<evidence type="ECO:0000256" key="1">
    <source>
        <dbReference type="SAM" id="SignalP"/>
    </source>
</evidence>
<proteinExistence type="predicted"/>
<dbReference type="InterPro" id="IPR013766">
    <property type="entry name" value="Thioredoxin_domain"/>
</dbReference>
<dbReference type="SUPFAM" id="SSF52833">
    <property type="entry name" value="Thioredoxin-like"/>
    <property type="match status" value="1"/>
</dbReference>
<dbReference type="CDD" id="cd02947">
    <property type="entry name" value="TRX_family"/>
    <property type="match status" value="1"/>
</dbReference>
<reference evidence="3" key="1">
    <citation type="submission" date="2023-04" db="EMBL/GenBank/DDBJ databases">
        <title>Aspergillus oryzae NBRC 4228.</title>
        <authorList>
            <person name="Ichikawa N."/>
            <person name="Sato H."/>
            <person name="Tonouchi N."/>
        </authorList>
    </citation>
    <scope>NUCLEOTIDE SEQUENCE</scope>
    <source>
        <strain evidence="3">NBRC 4228</strain>
    </source>
</reference>
<dbReference type="EMBL" id="BSYA01000146">
    <property type="protein sequence ID" value="GMG34666.1"/>
    <property type="molecule type" value="Genomic_DNA"/>
</dbReference>
<evidence type="ECO:0000313" key="4">
    <source>
        <dbReference type="Proteomes" id="UP001165205"/>
    </source>
</evidence>
<feature type="domain" description="Thioredoxin" evidence="2">
    <location>
        <begin position="457"/>
        <end position="532"/>
    </location>
</feature>
<evidence type="ECO:0000259" key="2">
    <source>
        <dbReference type="Pfam" id="PF00085"/>
    </source>
</evidence>
<dbReference type="InterPro" id="IPR036249">
    <property type="entry name" value="Thioredoxin-like_sf"/>
</dbReference>
<dbReference type="Proteomes" id="UP001165205">
    <property type="component" value="Unassembled WGS sequence"/>
</dbReference>
<keyword evidence="1" id="KW-0732">Signal</keyword>
<comment type="caution">
    <text evidence="3">The sequence shown here is derived from an EMBL/GenBank/DDBJ whole genome shotgun (WGS) entry which is preliminary data.</text>
</comment>
<dbReference type="Pfam" id="PF00085">
    <property type="entry name" value="Thioredoxin"/>
    <property type="match status" value="1"/>
</dbReference>
<organism evidence="3 4">
    <name type="scientific">Aspergillus oryzae</name>
    <name type="common">Yellow koji mold</name>
    <dbReference type="NCBI Taxonomy" id="5062"/>
    <lineage>
        <taxon>Eukaryota</taxon>
        <taxon>Fungi</taxon>
        <taxon>Dikarya</taxon>
        <taxon>Ascomycota</taxon>
        <taxon>Pezizomycotina</taxon>
        <taxon>Eurotiomycetes</taxon>
        <taxon>Eurotiomycetidae</taxon>
        <taxon>Eurotiales</taxon>
        <taxon>Aspergillaceae</taxon>
        <taxon>Aspergillus</taxon>
        <taxon>Aspergillus subgen. Circumdati</taxon>
    </lineage>
</organism>
<gene>
    <name evidence="3" type="ORF">Aory04_000999600</name>
</gene>
<dbReference type="AlphaFoldDB" id="A0AAN4YWB7"/>
<protein>
    <submittedName>
        <fullName evidence="3">Unnamed protein product</fullName>
    </submittedName>
</protein>
<sequence>MRLFPVSQGLVTVAVAVTSTAWGVRAASEATTGNPLATFDQQELDALAIQIYQDYPFTVLKAEAKVAYQTAHGLPISDEAASSLNASIEELVFSAVQKAVNNDPYHPKVYWVDSGPRSWFGLDVPGGRYSYDNPDCIYRTIPIDNDVDYVVTGYRHSPGPTDVSFSLISDPNSQNTVAYLAGSDLIVDSDGSYTITINSSAANGQTNHIQSTSSAVQLLIRNNLGDWNTETPDNITVQAVSNTTGHDAITSAKIISDAIWNLQESIVDYGVGALGLKTTINAVNTLSAPSQSSSLGTLTSQASSFGHFNFTAEEALVATLTPGPADYFVFPVTNPWMITVDPGSSWVSLNSKQAVANANGTYTVVVSLDDPGVYNWVNTTGLHEGTVMVRWQGLNTSSSSADSLAIDVQVVALSDLASVLPEETRYVTAEERAAQLNQRATAYSRRASQYKEVTGGVTPVAIFFSSDRVASCKSIAQLLEEKTKGFPSQFYKVDIDAQDKIAKDAGIGFRDVPTIAIYRYNQKLGDCTGSDPQIVDRAIGSVTSF</sequence>
<feature type="signal peptide" evidence="1">
    <location>
        <begin position="1"/>
        <end position="26"/>
    </location>
</feature>
<dbReference type="Gene3D" id="3.40.30.10">
    <property type="entry name" value="Glutaredoxin"/>
    <property type="match status" value="1"/>
</dbReference>
<accession>A0AAN4YWB7</accession>
<feature type="chain" id="PRO_5042834297" evidence="1">
    <location>
        <begin position="27"/>
        <end position="545"/>
    </location>
</feature>